<dbReference type="EMBL" id="JAAOAO010000159">
    <property type="protein sequence ID" value="KAF5560209.1"/>
    <property type="molecule type" value="Genomic_DNA"/>
</dbReference>
<dbReference type="Proteomes" id="UP000574317">
    <property type="component" value="Unassembled WGS sequence"/>
</dbReference>
<comment type="caution">
    <text evidence="1">The sequence shown here is derived from an EMBL/GenBank/DDBJ whole genome shotgun (WGS) entry which is preliminary data.</text>
</comment>
<proteinExistence type="predicted"/>
<accession>A0A8H5JS53</accession>
<evidence type="ECO:0000313" key="2">
    <source>
        <dbReference type="Proteomes" id="UP000574317"/>
    </source>
</evidence>
<gene>
    <name evidence="1" type="ORF">FNAPI_4377</name>
</gene>
<organism evidence="1 2">
    <name type="scientific">Fusarium napiforme</name>
    <dbReference type="NCBI Taxonomy" id="42672"/>
    <lineage>
        <taxon>Eukaryota</taxon>
        <taxon>Fungi</taxon>
        <taxon>Dikarya</taxon>
        <taxon>Ascomycota</taxon>
        <taxon>Pezizomycotina</taxon>
        <taxon>Sordariomycetes</taxon>
        <taxon>Hypocreomycetidae</taxon>
        <taxon>Hypocreales</taxon>
        <taxon>Nectriaceae</taxon>
        <taxon>Fusarium</taxon>
        <taxon>Fusarium fujikuroi species complex</taxon>
    </lineage>
</organism>
<name>A0A8H5JS53_9HYPO</name>
<dbReference type="InterPro" id="IPR036770">
    <property type="entry name" value="Ankyrin_rpt-contain_sf"/>
</dbReference>
<evidence type="ECO:0000313" key="1">
    <source>
        <dbReference type="EMBL" id="KAF5560209.1"/>
    </source>
</evidence>
<keyword evidence="2" id="KW-1185">Reference proteome</keyword>
<sequence length="1069" mass="120441">MAEAFGIAGSAFGTVSLGLQLFKEISQYLDDIDGRDEDLKEARNYATNVQLSLNSLDIAISNAPTGDPATKNVIDSCKASCVSAVSNLLAVVKELRGSTISTLNSNTAKAKELCTKLKYPFKKQNIEKLEDILSRTNSVLQTILQVYQLNTGHATTSAINNMYQAVTNRNAISEKNKAALDEIYKTSQLHDDKLSHIQKDVRDLLILTRASEDPKLLLREMAQQVSDLTSRHSFNANLLQNPASESLNPSIQTTSYQSGGSMTFDAFCSCKTQQTRFSQCRWGPFVVEAEIRSRDHHAPECPMSKLPASTRRTKRVLSLSIPTTQSLWRRASKVSLSFTTGAGILGLGQKLNWVTTVDADSSPAFRMVRLIGFYEHLQLKDMRILLASCLRRLVWCYANYYAYVTDVNNNGDSIMEWALEHYQLSGSLANLHADKMAELFEMLSVVTKPATYPRRVTAAPVPALLARSNWFSKCTRPQQAATALLSNYHESVGHCHRDWAISWWRGTGFASGSYTLFQSFPQVVEGLEFGPLSQAILKQDRNGVQQLLQRYPSCINEINYCGQSPIHLAIETQDMDIIDIILQYVDTEALNAMDNMGRYPIALAATAIGKHTGRVQENCGGFKVLEILLELETAIFPSSLQLGFMPSRNHGGNCIQGHKILIKGLAQRREGLKSVACQKLSPSERQDLKIHQSQILDKNAARVQRQLEAQGYEIPTYLKVYETNADLTDFQLSIYSYICSGEVAEYARQLGFHYSSVELVDYISTLATCMGTADCRAYIYTPFSCSYFCWMIDQGINVSSRIQSKRLPILETELTIAHYFMARHGMMVRGDRGFTMDCPMSLEAFRTVFSDILVDGCRCWCSPKGCTPLAKLLGGIHWFEKSTREGDFIDRLIGVTENLIAGLFSTHTTNIDQYQWIYAAIVRYYTFAELGLRHGCCSIIGKTSGPVPEDEFQEIEEEDYSLLELFEILLTEFEDGCRHDMTLEEFFEWMRMNWAPRMRGVRRELASQKLTDEQLRNAESIGVVWEVYGPKPMEKEADLPEWREFDLWDAMDQLDEIATDPERPTKESL</sequence>
<dbReference type="SUPFAM" id="SSF48403">
    <property type="entry name" value="Ankyrin repeat"/>
    <property type="match status" value="1"/>
</dbReference>
<dbReference type="AlphaFoldDB" id="A0A8H5JS53"/>
<evidence type="ECO:0008006" key="3">
    <source>
        <dbReference type="Google" id="ProtNLM"/>
    </source>
</evidence>
<dbReference type="Gene3D" id="1.25.40.20">
    <property type="entry name" value="Ankyrin repeat-containing domain"/>
    <property type="match status" value="1"/>
</dbReference>
<reference evidence="1 2" key="1">
    <citation type="submission" date="2020-05" db="EMBL/GenBank/DDBJ databases">
        <title>Identification and distribution of gene clusters putatively required for synthesis of sphingolipid metabolism inhibitors in phylogenetically diverse species of the filamentous fungus Fusarium.</title>
        <authorList>
            <person name="Kim H.-S."/>
            <person name="Busman M."/>
            <person name="Brown D.W."/>
            <person name="Divon H."/>
            <person name="Uhlig S."/>
            <person name="Proctor R.H."/>
        </authorList>
    </citation>
    <scope>NUCLEOTIDE SEQUENCE [LARGE SCALE GENOMIC DNA]</scope>
    <source>
        <strain evidence="1 2">NRRL 25196</strain>
    </source>
</reference>
<protein>
    <recommendedName>
        <fullName evidence="3">Fungal N-terminal domain-containing protein</fullName>
    </recommendedName>
</protein>